<evidence type="ECO:0000313" key="4">
    <source>
        <dbReference type="Proteomes" id="UP000238479"/>
    </source>
</evidence>
<dbReference type="InterPro" id="IPR000535">
    <property type="entry name" value="MSP_dom"/>
</dbReference>
<dbReference type="OMA" id="YPLTGEC"/>
<dbReference type="InterPro" id="IPR013783">
    <property type="entry name" value="Ig-like_fold"/>
</dbReference>
<dbReference type="Gene3D" id="2.60.40.10">
    <property type="entry name" value="Immunoglobulins"/>
    <property type="match status" value="1"/>
</dbReference>
<comment type="similarity">
    <text evidence="1">Belongs to the VAMP-associated protein (VAP) (TC 9.B.17) family.</text>
</comment>
<dbReference type="Pfam" id="PF00635">
    <property type="entry name" value="Motile_Sperm"/>
    <property type="match status" value="1"/>
</dbReference>
<evidence type="ECO:0000259" key="2">
    <source>
        <dbReference type="PROSITE" id="PS50202"/>
    </source>
</evidence>
<dbReference type="InterPro" id="IPR008962">
    <property type="entry name" value="PapD-like_sf"/>
</dbReference>
<dbReference type="Proteomes" id="UP000238479">
    <property type="component" value="Chromosome 2"/>
</dbReference>
<dbReference type="GO" id="GO:0005789">
    <property type="term" value="C:endoplasmic reticulum membrane"/>
    <property type="evidence" value="ECO:0007669"/>
    <property type="project" value="InterPro"/>
</dbReference>
<dbReference type="PANTHER" id="PTHR10809:SF42">
    <property type="entry name" value="VESICLE-ASSOCIATED PROTEIN 2-1"/>
    <property type="match status" value="1"/>
</dbReference>
<feature type="domain" description="MSP" evidence="2">
    <location>
        <begin position="26"/>
        <end position="147"/>
    </location>
</feature>
<organism evidence="3 4">
    <name type="scientific">Rosa chinensis</name>
    <name type="common">China rose</name>
    <dbReference type="NCBI Taxonomy" id="74649"/>
    <lineage>
        <taxon>Eukaryota</taxon>
        <taxon>Viridiplantae</taxon>
        <taxon>Streptophyta</taxon>
        <taxon>Embryophyta</taxon>
        <taxon>Tracheophyta</taxon>
        <taxon>Spermatophyta</taxon>
        <taxon>Magnoliopsida</taxon>
        <taxon>eudicotyledons</taxon>
        <taxon>Gunneridae</taxon>
        <taxon>Pentapetalae</taxon>
        <taxon>rosids</taxon>
        <taxon>fabids</taxon>
        <taxon>Rosales</taxon>
        <taxon>Rosaceae</taxon>
        <taxon>Rosoideae</taxon>
        <taxon>Rosoideae incertae sedis</taxon>
        <taxon>Rosa</taxon>
    </lineage>
</organism>
<dbReference type="FunFam" id="2.60.40.10:FF:000813">
    <property type="entry name" value="Vesicle-associated protein 1-1"/>
    <property type="match status" value="1"/>
</dbReference>
<dbReference type="SUPFAM" id="SSF49354">
    <property type="entry name" value="PapD-like"/>
    <property type="match status" value="1"/>
</dbReference>
<dbReference type="GO" id="GO:0090158">
    <property type="term" value="P:endoplasmic reticulum membrane organization"/>
    <property type="evidence" value="ECO:0007669"/>
    <property type="project" value="TreeGrafter"/>
</dbReference>
<dbReference type="Gramene" id="PRQ49017">
    <property type="protein sequence ID" value="PRQ49017"/>
    <property type="gene ID" value="RchiOBHm_Chr2g0117201"/>
</dbReference>
<dbReference type="GO" id="GO:0061817">
    <property type="term" value="P:endoplasmic reticulum-plasma membrane tethering"/>
    <property type="evidence" value="ECO:0007669"/>
    <property type="project" value="TreeGrafter"/>
</dbReference>
<dbReference type="GO" id="GO:0005886">
    <property type="term" value="C:plasma membrane"/>
    <property type="evidence" value="ECO:0007669"/>
    <property type="project" value="TreeGrafter"/>
</dbReference>
<dbReference type="PANTHER" id="PTHR10809">
    <property type="entry name" value="VESICLE-ASSOCIATED MEMBRANE PROTEIN-ASSOCIATED PROTEIN"/>
    <property type="match status" value="1"/>
</dbReference>
<dbReference type="PROSITE" id="PS50202">
    <property type="entry name" value="MSP"/>
    <property type="match status" value="1"/>
</dbReference>
<dbReference type="InterPro" id="IPR016763">
    <property type="entry name" value="VAP"/>
</dbReference>
<keyword evidence="4" id="KW-1185">Reference proteome</keyword>
<proteinExistence type="inferred from homology"/>
<protein>
    <submittedName>
        <fullName evidence="3">Putative major sperm protein (MSP)</fullName>
    </submittedName>
</protein>
<comment type="caution">
    <text evidence="3">The sequence shown here is derived from an EMBL/GenBank/DDBJ whole genome shotgun (WGS) entry which is preliminary data.</text>
</comment>
<dbReference type="EMBL" id="PDCK01000040">
    <property type="protein sequence ID" value="PRQ49017.1"/>
    <property type="molecule type" value="Genomic_DNA"/>
</dbReference>
<evidence type="ECO:0000256" key="1">
    <source>
        <dbReference type="ARBA" id="ARBA00008932"/>
    </source>
</evidence>
<gene>
    <name evidence="3" type="ORF">RchiOBHm_Chr2g0117201</name>
</gene>
<sequence>MLSGERKKSFTSWRSINSDGDGNQLIISVHPDDKLKFLVERRKQSSCNLNVFNNTEHCVAFKIKTTNPKKYIANPKSGVIQARHSCVIRLTQQVIVKYPLTGECKDKYLIQTTIVPPNYAADELPKDTFAKESGRRIEECKLPVVYIIPPDLGHQEHDIWSLLRDSVKDGKIPVTEPSPDRDLTVTLLQQ</sequence>
<dbReference type="STRING" id="74649.A0A2P6RRI4"/>
<dbReference type="OrthoDB" id="264603at2759"/>
<dbReference type="AlphaFoldDB" id="A0A2P6RRI4"/>
<evidence type="ECO:0000313" key="3">
    <source>
        <dbReference type="EMBL" id="PRQ49017.1"/>
    </source>
</evidence>
<name>A0A2P6RRI4_ROSCH</name>
<accession>A0A2P6RRI4</accession>
<reference evidence="3 4" key="1">
    <citation type="journal article" date="2018" name="Nat. Genet.">
        <title>The Rosa genome provides new insights in the design of modern roses.</title>
        <authorList>
            <person name="Bendahmane M."/>
        </authorList>
    </citation>
    <scope>NUCLEOTIDE SEQUENCE [LARGE SCALE GENOMIC DNA]</scope>
    <source>
        <strain evidence="4">cv. Old Blush</strain>
    </source>
</reference>